<keyword evidence="1" id="KW-0805">Transcription regulation</keyword>
<evidence type="ECO:0000259" key="4">
    <source>
        <dbReference type="PROSITE" id="PS50949"/>
    </source>
</evidence>
<dbReference type="GO" id="GO:0003677">
    <property type="term" value="F:DNA binding"/>
    <property type="evidence" value="ECO:0007669"/>
    <property type="project" value="UniProtKB-KW"/>
</dbReference>
<gene>
    <name evidence="5" type="ORF">SERN_0574</name>
</gene>
<keyword evidence="3" id="KW-0804">Transcription</keyword>
<dbReference type="SUPFAM" id="SSF48008">
    <property type="entry name" value="GntR ligand-binding domain-like"/>
    <property type="match status" value="1"/>
</dbReference>
<evidence type="ECO:0000256" key="2">
    <source>
        <dbReference type="ARBA" id="ARBA00023125"/>
    </source>
</evidence>
<dbReference type="Gene3D" id="1.10.10.10">
    <property type="entry name" value="Winged helix-like DNA-binding domain superfamily/Winged helix DNA-binding domain"/>
    <property type="match status" value="1"/>
</dbReference>
<name>A0A4Z1E6Q2_9MICO</name>
<dbReference type="Pfam" id="PF07729">
    <property type="entry name" value="FCD"/>
    <property type="match status" value="1"/>
</dbReference>
<comment type="caution">
    <text evidence="5">The sequence shown here is derived from an EMBL/GenBank/DDBJ whole genome shotgun (WGS) entry which is preliminary data.</text>
</comment>
<dbReference type="Proteomes" id="UP000297318">
    <property type="component" value="Unassembled WGS sequence"/>
</dbReference>
<evidence type="ECO:0000313" key="6">
    <source>
        <dbReference type="Proteomes" id="UP000297318"/>
    </source>
</evidence>
<dbReference type="RefSeq" id="WP_135848594.1">
    <property type="nucleotide sequence ID" value="NZ_RHPJ01000001.1"/>
</dbReference>
<sequence length="227" mass="24890">MSLVTDPSVDTDDDHLSASLATRTYETLRRRIILGEFAQGSRLPEQRLADELEVSRIPLREALSRLATDGLIETTHRRSAVVASWTTSTVHDLFDARLALETSAAARAAARVAGVAQLEDALERSVVELRAGDELGFAEANVRFHQALVGAAGNPLIDGLMRTVSARMVWLFYLTAHRDHEEACREHSAIVSAIREGNVRLAETLVYAHIEVGRAPSLESMRVILQG</sequence>
<dbReference type="Gene3D" id="1.20.120.530">
    <property type="entry name" value="GntR ligand-binding domain-like"/>
    <property type="match status" value="1"/>
</dbReference>
<evidence type="ECO:0000256" key="1">
    <source>
        <dbReference type="ARBA" id="ARBA00023015"/>
    </source>
</evidence>
<feature type="domain" description="HTH gntR-type" evidence="4">
    <location>
        <begin position="18"/>
        <end position="85"/>
    </location>
</feature>
<dbReference type="InterPro" id="IPR011711">
    <property type="entry name" value="GntR_C"/>
</dbReference>
<dbReference type="PRINTS" id="PR00035">
    <property type="entry name" value="HTHGNTR"/>
</dbReference>
<reference evidence="5 6" key="1">
    <citation type="submission" date="2018-11" db="EMBL/GenBank/DDBJ databases">
        <title>Complete genome sequencing of the Actinobacteria Serinibacter sp. K3-2.</title>
        <authorList>
            <person name="Rakitin A.L."/>
            <person name="Beletsky A.V."/>
            <person name="Mardanov A.V."/>
            <person name="Ravin N.V."/>
            <person name="Gromova A.S."/>
            <person name="Filippova S.N."/>
            <person name="Gal'Chenko V.F."/>
        </authorList>
    </citation>
    <scope>NUCLEOTIDE SEQUENCE [LARGE SCALE GENOMIC DNA]</scope>
    <source>
        <strain evidence="5 6">K3-2</strain>
    </source>
</reference>
<evidence type="ECO:0000313" key="5">
    <source>
        <dbReference type="EMBL" id="TGO06382.1"/>
    </source>
</evidence>
<dbReference type="AlphaFoldDB" id="A0A4Z1E6Q2"/>
<dbReference type="Pfam" id="PF00392">
    <property type="entry name" value="GntR"/>
    <property type="match status" value="1"/>
</dbReference>
<dbReference type="SUPFAM" id="SSF46785">
    <property type="entry name" value="Winged helix' DNA-binding domain"/>
    <property type="match status" value="1"/>
</dbReference>
<dbReference type="SMART" id="SM00345">
    <property type="entry name" value="HTH_GNTR"/>
    <property type="match status" value="1"/>
</dbReference>
<dbReference type="EMBL" id="RHPJ01000001">
    <property type="protein sequence ID" value="TGO06382.1"/>
    <property type="molecule type" value="Genomic_DNA"/>
</dbReference>
<dbReference type="InterPro" id="IPR036388">
    <property type="entry name" value="WH-like_DNA-bd_sf"/>
</dbReference>
<dbReference type="PANTHER" id="PTHR43537">
    <property type="entry name" value="TRANSCRIPTIONAL REGULATOR, GNTR FAMILY"/>
    <property type="match status" value="1"/>
</dbReference>
<proteinExistence type="predicted"/>
<protein>
    <submittedName>
        <fullName evidence="5">Transcriptional regulator, GntR family</fullName>
    </submittedName>
</protein>
<dbReference type="PROSITE" id="PS50949">
    <property type="entry name" value="HTH_GNTR"/>
    <property type="match status" value="1"/>
</dbReference>
<accession>A0A4Z1E6Q2</accession>
<dbReference type="InterPro" id="IPR036390">
    <property type="entry name" value="WH_DNA-bd_sf"/>
</dbReference>
<keyword evidence="6" id="KW-1185">Reference proteome</keyword>
<dbReference type="CDD" id="cd07377">
    <property type="entry name" value="WHTH_GntR"/>
    <property type="match status" value="1"/>
</dbReference>
<dbReference type="InterPro" id="IPR000524">
    <property type="entry name" value="Tscrpt_reg_HTH_GntR"/>
</dbReference>
<dbReference type="PANTHER" id="PTHR43537:SF5">
    <property type="entry name" value="UXU OPERON TRANSCRIPTIONAL REGULATOR"/>
    <property type="match status" value="1"/>
</dbReference>
<organism evidence="5 6">
    <name type="scientific">Serinibacter arcticus</name>
    <dbReference type="NCBI Taxonomy" id="1655435"/>
    <lineage>
        <taxon>Bacteria</taxon>
        <taxon>Bacillati</taxon>
        <taxon>Actinomycetota</taxon>
        <taxon>Actinomycetes</taxon>
        <taxon>Micrococcales</taxon>
        <taxon>Beutenbergiaceae</taxon>
        <taxon>Serinibacter</taxon>
    </lineage>
</organism>
<dbReference type="OrthoDB" id="9816161at2"/>
<dbReference type="SMART" id="SM00895">
    <property type="entry name" value="FCD"/>
    <property type="match status" value="1"/>
</dbReference>
<dbReference type="InterPro" id="IPR008920">
    <property type="entry name" value="TF_FadR/GntR_C"/>
</dbReference>
<evidence type="ECO:0000256" key="3">
    <source>
        <dbReference type="ARBA" id="ARBA00023163"/>
    </source>
</evidence>
<keyword evidence="2" id="KW-0238">DNA-binding</keyword>
<dbReference type="GO" id="GO:0003700">
    <property type="term" value="F:DNA-binding transcription factor activity"/>
    <property type="evidence" value="ECO:0007669"/>
    <property type="project" value="InterPro"/>
</dbReference>